<sequence length="264" mass="29879">MICRDRAGSYADGAPRWRPRGHASRRSLPFVAKPRYGTGEDDPRAPILPAGSPRSRRHDQGRHRQRDRTRPAAQDPGFLRQRTTDDGADARTLCPGPGAEGQGPVAERHQPRTRLGLSHRPQVHQPTSVDELLAPTLERSSKLDEFKPYLTRRWNEGCSNAVQLHAEIKAQGFTGSRRAVQGWLQPLRGHQEVRQEPCPPPKPPPRHRLAHDSSRPSGHRGGSWTGADPCPLPRARRRRRAGPQLRHDDDQPRRPSPRRLDRRR</sequence>
<feature type="compositionally biased region" description="Basic residues" evidence="1">
    <location>
        <begin position="54"/>
        <end position="67"/>
    </location>
</feature>
<reference evidence="2 3" key="1">
    <citation type="submission" date="2020-10" db="EMBL/GenBank/DDBJ databases">
        <title>Sequencing the genomes of 1000 actinobacteria strains.</title>
        <authorList>
            <person name="Klenk H.-P."/>
        </authorList>
    </citation>
    <scope>NUCLEOTIDE SEQUENCE [LARGE SCALE GENOMIC DNA]</scope>
    <source>
        <strain evidence="2 3">DSM 43748</strain>
    </source>
</reference>
<protein>
    <recommendedName>
        <fullName evidence="4">Transposase</fullName>
    </recommendedName>
</protein>
<organism evidence="2 3">
    <name type="scientific">Nonomuraea africana</name>
    <dbReference type="NCBI Taxonomy" id="46171"/>
    <lineage>
        <taxon>Bacteria</taxon>
        <taxon>Bacillati</taxon>
        <taxon>Actinomycetota</taxon>
        <taxon>Actinomycetes</taxon>
        <taxon>Streptosporangiales</taxon>
        <taxon>Streptosporangiaceae</taxon>
        <taxon>Nonomuraea</taxon>
    </lineage>
</organism>
<gene>
    <name evidence="2" type="ORF">H4W81_001608</name>
</gene>
<feature type="region of interest" description="Disordered" evidence="1">
    <location>
        <begin position="186"/>
        <end position="264"/>
    </location>
</feature>
<dbReference type="Proteomes" id="UP000661607">
    <property type="component" value="Unassembled WGS sequence"/>
</dbReference>
<accession>A0ABR9K9Z4</accession>
<evidence type="ECO:0008006" key="4">
    <source>
        <dbReference type="Google" id="ProtNLM"/>
    </source>
</evidence>
<feature type="region of interest" description="Disordered" evidence="1">
    <location>
        <begin position="1"/>
        <end position="111"/>
    </location>
</feature>
<comment type="caution">
    <text evidence="2">The sequence shown here is derived from an EMBL/GenBank/DDBJ whole genome shotgun (WGS) entry which is preliminary data.</text>
</comment>
<proteinExistence type="predicted"/>
<evidence type="ECO:0000313" key="3">
    <source>
        <dbReference type="Proteomes" id="UP000661607"/>
    </source>
</evidence>
<name>A0ABR9K9Z4_9ACTN</name>
<dbReference type="EMBL" id="JADBEF010000001">
    <property type="protein sequence ID" value="MBE1558829.1"/>
    <property type="molecule type" value="Genomic_DNA"/>
</dbReference>
<evidence type="ECO:0000313" key="2">
    <source>
        <dbReference type="EMBL" id="MBE1558829.1"/>
    </source>
</evidence>
<feature type="compositionally biased region" description="Basic residues" evidence="1">
    <location>
        <begin position="255"/>
        <end position="264"/>
    </location>
</feature>
<keyword evidence="3" id="KW-1185">Reference proteome</keyword>
<evidence type="ECO:0000256" key="1">
    <source>
        <dbReference type="SAM" id="MobiDB-lite"/>
    </source>
</evidence>